<accession>A0AB40D812</accession>
<evidence type="ECO:0000256" key="1">
    <source>
        <dbReference type="ARBA" id="ARBA00004141"/>
    </source>
</evidence>
<reference evidence="10" key="1">
    <citation type="submission" date="2025-08" db="UniProtKB">
        <authorList>
            <consortium name="RefSeq"/>
        </authorList>
    </citation>
    <scope>IDENTIFICATION</scope>
</reference>
<evidence type="ECO:0000256" key="3">
    <source>
        <dbReference type="ARBA" id="ARBA00022692"/>
    </source>
</evidence>
<keyword evidence="9" id="KW-1185">Reference proteome</keyword>
<keyword evidence="5 7" id="KW-0472">Membrane</keyword>
<keyword evidence="8" id="KW-0732">Signal</keyword>
<sequence length="471" mass="50931">MGAVLGLCSAAQCAMCCGGTAASMCCSACPSCTNASSSRFMYAFILLVGTVLGAIALSPGLQDTLKKMPFCINSTSSYSSGALSAVSGGSLQVDCEYALGYMAVYRICFGMACFFALMSLIMLGVKSSRDPRSHIQNNFWPLKFLICFGAAIGAIFIPDGSFGPAMMWVGLIGGLAFILVQLVIIVDFAHSLAENWIESAENSRGYYYALAGVTLLGYILSLTGITLLYIYFTTSTGCGINKFFISINLIFCLVISVISVLPAVQERLPHSGLLQSSLVTLYTVYLTWSAVANNPEKECNPGMFGMMEGFGNATTTVAPPTHTTRVTFDTTNIIGLVVWLLCILYNCISSAVEVSKITQDNSEKREALSDTEAGTDANGKPSTDTETEGVTYSWSMFHVVFVCASLYVMMTLTNWYNFITFPGLSPKTSLGNRALQRQRGFHVGQDRLQLAGCLHLWLEPCCAHYTYQSRL</sequence>
<gene>
    <name evidence="10" type="primary">Serinc</name>
</gene>
<evidence type="ECO:0000256" key="2">
    <source>
        <dbReference type="ARBA" id="ARBA00006665"/>
    </source>
</evidence>
<proteinExistence type="inferred from homology"/>
<feature type="transmembrane region" description="Helical" evidence="7">
    <location>
        <begin position="205"/>
        <end position="231"/>
    </location>
</feature>
<feature type="transmembrane region" description="Helical" evidence="7">
    <location>
        <begin position="137"/>
        <end position="157"/>
    </location>
</feature>
<comment type="similarity">
    <text evidence="2">Belongs to the TDE1 family.</text>
</comment>
<evidence type="ECO:0000256" key="7">
    <source>
        <dbReference type="SAM" id="Phobius"/>
    </source>
</evidence>
<feature type="transmembrane region" description="Helical" evidence="7">
    <location>
        <begin position="169"/>
        <end position="193"/>
    </location>
</feature>
<evidence type="ECO:0000256" key="5">
    <source>
        <dbReference type="ARBA" id="ARBA00023136"/>
    </source>
</evidence>
<dbReference type="Pfam" id="PF03348">
    <property type="entry name" value="Serinc"/>
    <property type="match status" value="1"/>
</dbReference>
<feature type="transmembrane region" description="Helical" evidence="7">
    <location>
        <begin position="396"/>
        <end position="419"/>
    </location>
</feature>
<dbReference type="GeneID" id="108014335"/>
<feature type="transmembrane region" description="Helical" evidence="7">
    <location>
        <begin position="243"/>
        <end position="264"/>
    </location>
</feature>
<evidence type="ECO:0000313" key="9">
    <source>
        <dbReference type="Proteomes" id="UP001652628"/>
    </source>
</evidence>
<dbReference type="PANTHER" id="PTHR10383:SF9">
    <property type="entry name" value="SERINE INCORPORATOR, ISOFORM F"/>
    <property type="match status" value="1"/>
</dbReference>
<organism evidence="9 10">
    <name type="scientific">Drosophila suzukii</name>
    <name type="common">Spotted-wing drosophila fruit fly</name>
    <dbReference type="NCBI Taxonomy" id="28584"/>
    <lineage>
        <taxon>Eukaryota</taxon>
        <taxon>Metazoa</taxon>
        <taxon>Ecdysozoa</taxon>
        <taxon>Arthropoda</taxon>
        <taxon>Hexapoda</taxon>
        <taxon>Insecta</taxon>
        <taxon>Pterygota</taxon>
        <taxon>Neoptera</taxon>
        <taxon>Endopterygota</taxon>
        <taxon>Diptera</taxon>
        <taxon>Brachycera</taxon>
        <taxon>Muscomorpha</taxon>
        <taxon>Ephydroidea</taxon>
        <taxon>Drosophilidae</taxon>
        <taxon>Drosophila</taxon>
        <taxon>Sophophora</taxon>
    </lineage>
</organism>
<evidence type="ECO:0000256" key="8">
    <source>
        <dbReference type="SAM" id="SignalP"/>
    </source>
</evidence>
<dbReference type="RefSeq" id="XP_065720421.2">
    <property type="nucleotide sequence ID" value="XM_065864349.2"/>
</dbReference>
<keyword evidence="4 7" id="KW-1133">Transmembrane helix</keyword>
<evidence type="ECO:0000313" key="10">
    <source>
        <dbReference type="RefSeq" id="XP_065720421.2"/>
    </source>
</evidence>
<dbReference type="AlphaFoldDB" id="A0AB40D812"/>
<evidence type="ECO:0000256" key="4">
    <source>
        <dbReference type="ARBA" id="ARBA00022989"/>
    </source>
</evidence>
<feature type="transmembrane region" description="Helical" evidence="7">
    <location>
        <begin position="38"/>
        <end position="58"/>
    </location>
</feature>
<dbReference type="Proteomes" id="UP001652628">
    <property type="component" value="Chromosome 3"/>
</dbReference>
<evidence type="ECO:0000256" key="6">
    <source>
        <dbReference type="SAM" id="MobiDB-lite"/>
    </source>
</evidence>
<feature type="chain" id="PRO_5045860769" evidence="8">
    <location>
        <begin position="23"/>
        <end position="471"/>
    </location>
</feature>
<feature type="transmembrane region" description="Helical" evidence="7">
    <location>
        <begin position="333"/>
        <end position="352"/>
    </location>
</feature>
<comment type="subcellular location">
    <subcellularLocation>
        <location evidence="1">Membrane</location>
        <topology evidence="1">Multi-pass membrane protein</topology>
    </subcellularLocation>
</comment>
<protein>
    <submittedName>
        <fullName evidence="10">Serine incorporator 1 isoform X4</fullName>
    </submittedName>
</protein>
<dbReference type="PANTHER" id="PTHR10383">
    <property type="entry name" value="SERINE INCORPORATOR"/>
    <property type="match status" value="1"/>
</dbReference>
<feature type="transmembrane region" description="Helical" evidence="7">
    <location>
        <begin position="103"/>
        <end position="125"/>
    </location>
</feature>
<dbReference type="InterPro" id="IPR005016">
    <property type="entry name" value="TDE1/TMS"/>
</dbReference>
<dbReference type="GO" id="GO:0016020">
    <property type="term" value="C:membrane"/>
    <property type="evidence" value="ECO:0007669"/>
    <property type="project" value="UniProtKB-SubCell"/>
</dbReference>
<feature type="signal peptide" evidence="8">
    <location>
        <begin position="1"/>
        <end position="22"/>
    </location>
</feature>
<name>A0AB40D812_DROSZ</name>
<keyword evidence="3 7" id="KW-0812">Transmembrane</keyword>
<feature type="region of interest" description="Disordered" evidence="6">
    <location>
        <begin position="361"/>
        <end position="386"/>
    </location>
</feature>